<protein>
    <recommendedName>
        <fullName evidence="4">Transcriptional regulator MntR</fullName>
    </recommendedName>
    <alternativeName>
        <fullName evidence="13">Manganese transport regulator</fullName>
    </alternativeName>
</protein>
<keyword evidence="11" id="KW-0464">Manganese</keyword>
<dbReference type="PROSITE" id="PS50944">
    <property type="entry name" value="HTH_DTXR"/>
    <property type="match status" value="1"/>
</dbReference>
<comment type="subcellular location">
    <subcellularLocation>
        <location evidence="1">Cytoplasm</location>
    </subcellularLocation>
</comment>
<dbReference type="GO" id="GO:0003700">
    <property type="term" value="F:DNA-binding transcription factor activity"/>
    <property type="evidence" value="ECO:0007669"/>
    <property type="project" value="InterPro"/>
</dbReference>
<evidence type="ECO:0000256" key="9">
    <source>
        <dbReference type="ARBA" id="ARBA00023159"/>
    </source>
</evidence>
<dbReference type="Pfam" id="PF01325">
    <property type="entry name" value="Fe_dep_repress"/>
    <property type="match status" value="1"/>
</dbReference>
<evidence type="ECO:0000256" key="5">
    <source>
        <dbReference type="ARBA" id="ARBA00022490"/>
    </source>
</evidence>
<evidence type="ECO:0000256" key="7">
    <source>
        <dbReference type="ARBA" id="ARBA00023015"/>
    </source>
</evidence>
<keyword evidence="8" id="KW-0238">DNA-binding</keyword>
<dbReference type="Gene3D" id="1.10.60.10">
    <property type="entry name" value="Iron dependent repressor, metal binding and dimerisation domain"/>
    <property type="match status" value="1"/>
</dbReference>
<dbReference type="STRING" id="1123071.SAMN02745181_1645"/>
<dbReference type="PANTHER" id="PTHR33238:SF11">
    <property type="entry name" value="TRANSCRIPTIONAL REGULATOR MNTR"/>
    <property type="match status" value="1"/>
</dbReference>
<dbReference type="SUPFAM" id="SSF46785">
    <property type="entry name" value="Winged helix' DNA-binding domain"/>
    <property type="match status" value="1"/>
</dbReference>
<evidence type="ECO:0000256" key="11">
    <source>
        <dbReference type="ARBA" id="ARBA00023211"/>
    </source>
</evidence>
<proteinExistence type="inferred from homology"/>
<dbReference type="AlphaFoldDB" id="A0A1M6I0U2"/>
<evidence type="ECO:0000256" key="13">
    <source>
        <dbReference type="ARBA" id="ARBA00032593"/>
    </source>
</evidence>
<dbReference type="InParanoid" id="A0A1M6I0U2"/>
<dbReference type="RefSeq" id="WP_234991709.1">
    <property type="nucleotide sequence ID" value="NZ_FQYR01000003.1"/>
</dbReference>
<evidence type="ECO:0000313" key="16">
    <source>
        <dbReference type="Proteomes" id="UP000184510"/>
    </source>
</evidence>
<evidence type="ECO:0000313" key="15">
    <source>
        <dbReference type="EMBL" id="SHJ28083.1"/>
    </source>
</evidence>
<dbReference type="Gene3D" id="1.10.10.10">
    <property type="entry name" value="Winged helix-like DNA-binding domain superfamily/Winged helix DNA-binding domain"/>
    <property type="match status" value="1"/>
</dbReference>
<dbReference type="FunCoup" id="A0A1M6I0U2">
    <property type="interactions" value="21"/>
</dbReference>
<gene>
    <name evidence="15" type="ORF">SAMN02745181_1645</name>
</gene>
<dbReference type="GO" id="GO:0005737">
    <property type="term" value="C:cytoplasm"/>
    <property type="evidence" value="ECO:0007669"/>
    <property type="project" value="UniProtKB-SubCell"/>
</dbReference>
<dbReference type="InterPro" id="IPR001367">
    <property type="entry name" value="Fe_dep_repressor"/>
</dbReference>
<organism evidence="15 16">
    <name type="scientific">Rubritalea squalenifaciens DSM 18772</name>
    <dbReference type="NCBI Taxonomy" id="1123071"/>
    <lineage>
        <taxon>Bacteria</taxon>
        <taxon>Pseudomonadati</taxon>
        <taxon>Verrucomicrobiota</taxon>
        <taxon>Verrucomicrobiia</taxon>
        <taxon>Verrucomicrobiales</taxon>
        <taxon>Rubritaleaceae</taxon>
        <taxon>Rubritalea</taxon>
    </lineage>
</organism>
<dbReference type="InterPro" id="IPR036390">
    <property type="entry name" value="WH_DNA-bd_sf"/>
</dbReference>
<evidence type="ECO:0000256" key="8">
    <source>
        <dbReference type="ARBA" id="ARBA00023125"/>
    </source>
</evidence>
<dbReference type="GO" id="GO:0046983">
    <property type="term" value="F:protein dimerization activity"/>
    <property type="evidence" value="ECO:0007669"/>
    <property type="project" value="InterPro"/>
</dbReference>
<keyword evidence="10" id="KW-0804">Transcription</keyword>
<dbReference type="FunFam" id="1.10.10.10:FF:000189">
    <property type="entry name" value="HTH-type transcriptional regulator MntR"/>
    <property type="match status" value="1"/>
</dbReference>
<evidence type="ECO:0000256" key="4">
    <source>
        <dbReference type="ARBA" id="ARBA00022386"/>
    </source>
</evidence>
<keyword evidence="5" id="KW-0963">Cytoplasm</keyword>
<evidence type="ECO:0000256" key="12">
    <source>
        <dbReference type="ARBA" id="ARBA00025185"/>
    </source>
</evidence>
<feature type="domain" description="HTH dtxR-type" evidence="14">
    <location>
        <begin position="1"/>
        <end position="71"/>
    </location>
</feature>
<evidence type="ECO:0000256" key="6">
    <source>
        <dbReference type="ARBA" id="ARBA00022491"/>
    </source>
</evidence>
<name>A0A1M6I0U2_9BACT</name>
<dbReference type="GO" id="GO:0046914">
    <property type="term" value="F:transition metal ion binding"/>
    <property type="evidence" value="ECO:0007669"/>
    <property type="project" value="InterPro"/>
</dbReference>
<comment type="function">
    <text evidence="12">In the presence of manganese, represses expression of mntH and mntS. Up-regulates expression of mntP.</text>
</comment>
<comment type="similarity">
    <text evidence="2">Belongs to the DtxR/MntR family.</text>
</comment>
<accession>A0A1M6I0U2</accession>
<evidence type="ECO:0000256" key="3">
    <source>
        <dbReference type="ARBA" id="ARBA00011738"/>
    </source>
</evidence>
<dbReference type="GO" id="GO:0003677">
    <property type="term" value="F:DNA binding"/>
    <property type="evidence" value="ECO:0007669"/>
    <property type="project" value="UniProtKB-KW"/>
</dbReference>
<dbReference type="Pfam" id="PF02742">
    <property type="entry name" value="Fe_dep_repr_C"/>
    <property type="match status" value="1"/>
</dbReference>
<reference evidence="15 16" key="1">
    <citation type="submission" date="2016-11" db="EMBL/GenBank/DDBJ databases">
        <authorList>
            <person name="Jaros S."/>
            <person name="Januszkiewicz K."/>
            <person name="Wedrychowicz H."/>
        </authorList>
    </citation>
    <scope>NUCLEOTIDE SEQUENCE [LARGE SCALE GENOMIC DNA]</scope>
    <source>
        <strain evidence="15 16">DSM 18772</strain>
    </source>
</reference>
<dbReference type="SMART" id="SM00529">
    <property type="entry name" value="HTH_DTXR"/>
    <property type="match status" value="1"/>
</dbReference>
<evidence type="ECO:0000256" key="2">
    <source>
        <dbReference type="ARBA" id="ARBA00007871"/>
    </source>
</evidence>
<dbReference type="InterPro" id="IPR022687">
    <property type="entry name" value="HTH_DTXR"/>
</dbReference>
<evidence type="ECO:0000256" key="10">
    <source>
        <dbReference type="ARBA" id="ARBA00023163"/>
    </source>
</evidence>
<keyword evidence="6" id="KW-0678">Repressor</keyword>
<dbReference type="InterPro" id="IPR036388">
    <property type="entry name" value="WH-like_DNA-bd_sf"/>
</dbReference>
<dbReference type="InterPro" id="IPR022689">
    <property type="entry name" value="Iron_dep_repressor"/>
</dbReference>
<sequence length="142" mass="16135">MSAKSHRTSGSVAMDDYLEQILNLIEEKGYARPVDISKNLGISQASVTNMLQRLDAEGLVKHEKYRGTILTDKGRMIADAIITRHQTLTEFLRLFGLDEDTIYHDVEGMEHHVSKSTLRVIDVLLEELKDDSALLQKLRKKL</sequence>
<evidence type="ECO:0000259" key="14">
    <source>
        <dbReference type="PROSITE" id="PS50944"/>
    </source>
</evidence>
<keyword evidence="16" id="KW-1185">Reference proteome</keyword>
<dbReference type="InterPro" id="IPR036421">
    <property type="entry name" value="Fe_dep_repressor_sf"/>
</dbReference>
<dbReference type="EMBL" id="FQYR01000003">
    <property type="protein sequence ID" value="SHJ28083.1"/>
    <property type="molecule type" value="Genomic_DNA"/>
</dbReference>
<evidence type="ECO:0000256" key="1">
    <source>
        <dbReference type="ARBA" id="ARBA00004496"/>
    </source>
</evidence>
<keyword evidence="9" id="KW-0010">Activator</keyword>
<dbReference type="PANTHER" id="PTHR33238">
    <property type="entry name" value="IRON (METAL) DEPENDENT REPRESSOR, DTXR FAMILY"/>
    <property type="match status" value="1"/>
</dbReference>
<keyword evidence="7" id="KW-0805">Transcription regulation</keyword>
<comment type="subunit">
    <text evidence="3">Homodimer.</text>
</comment>
<dbReference type="Proteomes" id="UP000184510">
    <property type="component" value="Unassembled WGS sequence"/>
</dbReference>
<dbReference type="InterPro" id="IPR050536">
    <property type="entry name" value="DtxR_MntR_Metal-Reg"/>
</dbReference>
<dbReference type="NCBIfam" id="NF003025">
    <property type="entry name" value="PRK03902.1"/>
    <property type="match status" value="1"/>
</dbReference>